<accession>A0A9E7J925</accession>
<dbReference type="Proteomes" id="UP001055439">
    <property type="component" value="Chromosome 1"/>
</dbReference>
<keyword evidence="1" id="KW-1133">Transmembrane helix</keyword>
<feature type="transmembrane region" description="Helical" evidence="1">
    <location>
        <begin position="87"/>
        <end position="110"/>
    </location>
</feature>
<reference evidence="2" key="1">
    <citation type="submission" date="2022-05" db="EMBL/GenBank/DDBJ databases">
        <title>The Musa troglodytarum L. genome provides insights into the mechanism of non-climacteric behaviour and enrichment of carotenoids.</title>
        <authorList>
            <person name="Wang J."/>
        </authorList>
    </citation>
    <scope>NUCLEOTIDE SEQUENCE</scope>
    <source>
        <tissue evidence="2">Leaf</tissue>
    </source>
</reference>
<protein>
    <submittedName>
        <fullName evidence="2">Uncharacterized protein</fullName>
    </submittedName>
</protein>
<organism evidence="2 3">
    <name type="scientific">Musa troglodytarum</name>
    <name type="common">fe'i banana</name>
    <dbReference type="NCBI Taxonomy" id="320322"/>
    <lineage>
        <taxon>Eukaryota</taxon>
        <taxon>Viridiplantae</taxon>
        <taxon>Streptophyta</taxon>
        <taxon>Embryophyta</taxon>
        <taxon>Tracheophyta</taxon>
        <taxon>Spermatophyta</taxon>
        <taxon>Magnoliopsida</taxon>
        <taxon>Liliopsida</taxon>
        <taxon>Zingiberales</taxon>
        <taxon>Musaceae</taxon>
        <taxon>Musa</taxon>
    </lineage>
</organism>
<name>A0A9E7J925_9LILI</name>
<evidence type="ECO:0000313" key="3">
    <source>
        <dbReference type="Proteomes" id="UP001055439"/>
    </source>
</evidence>
<evidence type="ECO:0000256" key="1">
    <source>
        <dbReference type="SAM" id="Phobius"/>
    </source>
</evidence>
<sequence>PIRYKSNGNGEDPFLAGFNEQKKSKETANCGVILEEDATHRRGGSAADRVRGCERWRWSCGDTTGTGAGDDVSLLSVRATMQHSEPAAAFAASATGLSAAAAPTIAAMLLM</sequence>
<dbReference type="EMBL" id="CP097502">
    <property type="protein sequence ID" value="URD72480.1"/>
    <property type="molecule type" value="Genomic_DNA"/>
</dbReference>
<keyword evidence="3" id="KW-1185">Reference proteome</keyword>
<dbReference type="AlphaFoldDB" id="A0A9E7J925"/>
<feature type="non-terminal residue" evidence="2">
    <location>
        <position position="1"/>
    </location>
</feature>
<gene>
    <name evidence="2" type="ORF">MUK42_10040</name>
</gene>
<keyword evidence="1" id="KW-0472">Membrane</keyword>
<proteinExistence type="predicted"/>
<keyword evidence="1" id="KW-0812">Transmembrane</keyword>
<evidence type="ECO:0000313" key="2">
    <source>
        <dbReference type="EMBL" id="URD72480.1"/>
    </source>
</evidence>